<dbReference type="AlphaFoldDB" id="A0A3P7QCH2"/>
<evidence type="ECO:0000313" key="2">
    <source>
        <dbReference type="Proteomes" id="UP000271889"/>
    </source>
</evidence>
<accession>A0A3P7QCH2</accession>
<keyword evidence="2" id="KW-1185">Reference proteome</keyword>
<protein>
    <recommendedName>
        <fullName evidence="3">DDE-1 domain-containing protein</fullName>
    </recommendedName>
</protein>
<evidence type="ECO:0008006" key="3">
    <source>
        <dbReference type="Google" id="ProtNLM"/>
    </source>
</evidence>
<evidence type="ECO:0000313" key="1">
    <source>
        <dbReference type="EMBL" id="VDN28059.1"/>
    </source>
</evidence>
<sequence>MALKINQEEIHSYIKKFSAGHRWIQEFKKSNESTFTSNKIYPDSERLACAAQELFALDALRQIFSARGHAATTHSFTVMPTIFADGQMRQKLFVEKGRNFPNRGFFQAHLEVRANTTHMMSKELLLEFIKTCIASPSSPPEAMLLVNSWTSFRDCEAILSVLPEGKRSKIKTISHGTTAQLQPLDVYFSCLLRHV</sequence>
<proteinExistence type="predicted"/>
<dbReference type="EMBL" id="UYRV01113199">
    <property type="protein sequence ID" value="VDN28059.1"/>
    <property type="molecule type" value="Genomic_DNA"/>
</dbReference>
<organism evidence="1 2">
    <name type="scientific">Cylicostephanus goldi</name>
    <name type="common">Nematode worm</name>
    <dbReference type="NCBI Taxonomy" id="71465"/>
    <lineage>
        <taxon>Eukaryota</taxon>
        <taxon>Metazoa</taxon>
        <taxon>Ecdysozoa</taxon>
        <taxon>Nematoda</taxon>
        <taxon>Chromadorea</taxon>
        <taxon>Rhabditida</taxon>
        <taxon>Rhabditina</taxon>
        <taxon>Rhabditomorpha</taxon>
        <taxon>Strongyloidea</taxon>
        <taxon>Strongylidae</taxon>
        <taxon>Cylicostephanus</taxon>
    </lineage>
</organism>
<name>A0A3P7QCH2_CYLGO</name>
<dbReference type="OrthoDB" id="5876883at2759"/>
<gene>
    <name evidence="1" type="ORF">CGOC_LOCUS10840</name>
</gene>
<reference evidence="1 2" key="1">
    <citation type="submission" date="2018-11" db="EMBL/GenBank/DDBJ databases">
        <authorList>
            <consortium name="Pathogen Informatics"/>
        </authorList>
    </citation>
    <scope>NUCLEOTIDE SEQUENCE [LARGE SCALE GENOMIC DNA]</scope>
</reference>
<dbReference type="Proteomes" id="UP000271889">
    <property type="component" value="Unassembled WGS sequence"/>
</dbReference>